<gene>
    <name evidence="5" type="ORF">SAMN05444274_101507</name>
</gene>
<protein>
    <submittedName>
        <fullName evidence="5">Bacteroides conjugative transposon TraM protein</fullName>
    </submittedName>
</protein>
<keyword evidence="3" id="KW-0472">Membrane</keyword>
<dbReference type="InterPro" id="IPR055407">
    <property type="entry name" value="TraM_C"/>
</dbReference>
<evidence type="ECO:0000313" key="5">
    <source>
        <dbReference type="EMBL" id="SHE49298.1"/>
    </source>
</evidence>
<dbReference type="RefSeq" id="WP_072998596.1">
    <property type="nucleotide sequence ID" value="NZ_FQUM01000001.1"/>
</dbReference>
<accession>A0A1M4TXZ5</accession>
<feature type="domain" description="Conjugative transposon TraM C-terminal" evidence="4">
    <location>
        <begin position="295"/>
        <end position="443"/>
    </location>
</feature>
<keyword evidence="1" id="KW-0175">Coiled coil</keyword>
<evidence type="ECO:0000313" key="6">
    <source>
        <dbReference type="Proteomes" id="UP000184164"/>
    </source>
</evidence>
<feature type="region of interest" description="Disordered" evidence="2">
    <location>
        <begin position="111"/>
        <end position="156"/>
    </location>
</feature>
<feature type="region of interest" description="Disordered" evidence="2">
    <location>
        <begin position="1"/>
        <end position="22"/>
    </location>
</feature>
<dbReference type="STRING" id="1484053.SAMN05444274_101507"/>
<evidence type="ECO:0000256" key="3">
    <source>
        <dbReference type="SAM" id="Phobius"/>
    </source>
</evidence>
<evidence type="ECO:0000259" key="4">
    <source>
        <dbReference type="Pfam" id="PF12508"/>
    </source>
</evidence>
<reference evidence="5 6" key="1">
    <citation type="submission" date="2016-11" db="EMBL/GenBank/DDBJ databases">
        <authorList>
            <person name="Jaros S."/>
            <person name="Januszkiewicz K."/>
            <person name="Wedrychowicz H."/>
        </authorList>
    </citation>
    <scope>NUCLEOTIDE SEQUENCE [LARGE SCALE GENOMIC DNA]</scope>
    <source>
        <strain evidence="5 6">DSM 26910</strain>
    </source>
</reference>
<keyword evidence="3" id="KW-1133">Transmembrane helix</keyword>
<organism evidence="5 6">
    <name type="scientific">Mariniphaga anaerophila</name>
    <dbReference type="NCBI Taxonomy" id="1484053"/>
    <lineage>
        <taxon>Bacteria</taxon>
        <taxon>Pseudomonadati</taxon>
        <taxon>Bacteroidota</taxon>
        <taxon>Bacteroidia</taxon>
        <taxon>Marinilabiliales</taxon>
        <taxon>Prolixibacteraceae</taxon>
        <taxon>Mariniphaga</taxon>
    </lineage>
</organism>
<feature type="compositionally biased region" description="Basic and acidic residues" evidence="2">
    <location>
        <begin position="1"/>
        <end position="18"/>
    </location>
</feature>
<keyword evidence="3" id="KW-0812">Transmembrane</keyword>
<dbReference type="Proteomes" id="UP000184164">
    <property type="component" value="Unassembled WGS sequence"/>
</dbReference>
<dbReference type="EMBL" id="FQUM01000001">
    <property type="protein sequence ID" value="SHE49298.1"/>
    <property type="molecule type" value="Genomic_DNA"/>
</dbReference>
<feature type="transmembrane region" description="Helical" evidence="3">
    <location>
        <begin position="31"/>
        <end position="49"/>
    </location>
</feature>
<feature type="coiled-coil region" evidence="1">
    <location>
        <begin position="181"/>
        <end position="211"/>
    </location>
</feature>
<dbReference type="AlphaFoldDB" id="A0A1M4TXZ5"/>
<name>A0A1M4TXZ5_9BACT</name>
<dbReference type="InterPro" id="IPR022187">
    <property type="entry name" value="Conjug_transposon_TraM"/>
</dbReference>
<proteinExistence type="predicted"/>
<dbReference type="NCBIfam" id="TIGR03779">
    <property type="entry name" value="Bac_Flav_CT_M"/>
    <property type="match status" value="1"/>
</dbReference>
<evidence type="ECO:0000256" key="1">
    <source>
        <dbReference type="SAM" id="Coils"/>
    </source>
</evidence>
<sequence length="448" mass="49073">MKEKENNSGEKPTVKEKMPLSPQQLQKRKKMVIFPLFFLLFALSMWFIFVPSGEKNEETGDVFNTNLPTPKKSGIISDKRDAYRQQAMREKEEEKMRSLQDFAFMLGDDKSEEKGVSPKAEFHEAPESSVNSVKTSHLKKSSSGNSRNNAFRSSAGQYQNINRQLGSFYKETEPEANGLEQAALEERIGKLEQQLQEKSEAEQQLALVEKSYEIAAKYMPADKAKSETVAASVLNVSETEKEAVSLPVSQVSGKVVSLLAAPVPDSVFMREYAKPRNLGFHTVAGEETESTKNTISACVDKTITITNGQEVQVRILEPIHAGNILIPENTVVSGPARISGERMNISISNIQFAGNIIPVKMEVFDMDGNPGISVPGSEELNAVKEVAANMGTSMGSSITITDDAGSQLLADLGRSIVQGASQYAGKKMRAVRVTLKAGHRVLLLPSIQ</sequence>
<feature type="compositionally biased region" description="Basic and acidic residues" evidence="2">
    <location>
        <begin position="111"/>
        <end position="126"/>
    </location>
</feature>
<dbReference type="Pfam" id="PF12508">
    <property type="entry name" value="Transposon_TraM"/>
    <property type="match status" value="1"/>
</dbReference>
<feature type="compositionally biased region" description="Polar residues" evidence="2">
    <location>
        <begin position="128"/>
        <end position="156"/>
    </location>
</feature>
<keyword evidence="6" id="KW-1185">Reference proteome</keyword>
<evidence type="ECO:0000256" key="2">
    <source>
        <dbReference type="SAM" id="MobiDB-lite"/>
    </source>
</evidence>